<comment type="pathway">
    <text evidence="9">Carbohydrate metabolism; D-ribose degradation; D-ribose 5-phosphate from beta-D-ribopyranose: step 2/2.</text>
</comment>
<feature type="binding site" evidence="9">
    <location>
        <begin position="20"/>
        <end position="22"/>
    </location>
    <ligand>
        <name>substrate</name>
    </ligand>
</feature>
<evidence type="ECO:0000259" key="10">
    <source>
        <dbReference type="Pfam" id="PF00294"/>
    </source>
</evidence>
<evidence type="ECO:0000256" key="7">
    <source>
        <dbReference type="ARBA" id="ARBA00022958"/>
    </source>
</evidence>
<dbReference type="Pfam" id="PF00294">
    <property type="entry name" value="PfkB"/>
    <property type="match status" value="1"/>
</dbReference>
<keyword evidence="2 9" id="KW-0479">Metal-binding</keyword>
<comment type="subunit">
    <text evidence="9">Homodimer.</text>
</comment>
<feature type="binding site" evidence="9">
    <location>
        <position position="298"/>
    </location>
    <ligand>
        <name>K(+)</name>
        <dbReference type="ChEBI" id="CHEBI:29103"/>
    </ligand>
</feature>
<feature type="binding site" evidence="9">
    <location>
        <position position="190"/>
    </location>
    <ligand>
        <name>ATP</name>
        <dbReference type="ChEBI" id="CHEBI:30616"/>
    </ligand>
</feature>
<keyword evidence="3 9" id="KW-0547">Nucleotide-binding</keyword>
<comment type="cofactor">
    <cofactor evidence="9">
        <name>Mg(2+)</name>
        <dbReference type="ChEBI" id="CHEBI:18420"/>
    </cofactor>
    <text evidence="9">Requires a divalent cation, most likely magnesium in vivo, as an electrophilic catalyst to aid phosphoryl group transfer. It is the chelate of the metal and the nucleotide that is the actual substrate.</text>
</comment>
<keyword evidence="1 9" id="KW-0808">Transferase</keyword>
<dbReference type="RefSeq" id="WP_077326872.1">
    <property type="nucleotide sequence ID" value="NZ_CP012098.1"/>
</dbReference>
<evidence type="ECO:0000313" key="12">
    <source>
        <dbReference type="Proteomes" id="UP001644750"/>
    </source>
</evidence>
<comment type="subcellular location">
    <subcellularLocation>
        <location evidence="9">Cytoplasm</location>
    </subcellularLocation>
</comment>
<comment type="similarity">
    <text evidence="9">Belongs to the carbohydrate kinase PfkB family. Ribokinase subfamily.</text>
</comment>
<keyword evidence="6 9" id="KW-0460">Magnesium</keyword>
<dbReference type="PRINTS" id="PR00990">
    <property type="entry name" value="RIBOKINASE"/>
</dbReference>
<dbReference type="CDD" id="cd01174">
    <property type="entry name" value="ribokinase"/>
    <property type="match status" value="1"/>
</dbReference>
<dbReference type="InterPro" id="IPR011611">
    <property type="entry name" value="PfkB_dom"/>
</dbReference>
<dbReference type="InterPro" id="IPR029056">
    <property type="entry name" value="Ribokinase-like"/>
</dbReference>
<evidence type="ECO:0000256" key="3">
    <source>
        <dbReference type="ARBA" id="ARBA00022741"/>
    </source>
</evidence>
<evidence type="ECO:0000256" key="5">
    <source>
        <dbReference type="ARBA" id="ARBA00022840"/>
    </source>
</evidence>
<keyword evidence="9" id="KW-0963">Cytoplasm</keyword>
<comment type="function">
    <text evidence="9">Catalyzes the phosphorylation of ribose at O-5 in a reaction requiring ATP and magnesium. The resulting D-ribose-5-phosphate can then be used either for sythesis of nucleotides, histidine, and tryptophan, or as a component of the pentose phosphate pathway.</text>
</comment>
<dbReference type="EMBL" id="JAAITB010000019">
    <property type="protein sequence ID" value="NSJ79793.1"/>
    <property type="molecule type" value="Genomic_DNA"/>
</dbReference>
<organism evidence="11 12">
    <name type="scientific">Anaerostipes hadrus</name>
    <dbReference type="NCBI Taxonomy" id="649756"/>
    <lineage>
        <taxon>Bacteria</taxon>
        <taxon>Bacillati</taxon>
        <taxon>Bacillota</taxon>
        <taxon>Clostridia</taxon>
        <taxon>Lachnospirales</taxon>
        <taxon>Lachnospiraceae</taxon>
        <taxon>Anaerostipes</taxon>
    </lineage>
</organism>
<feature type="binding site" evidence="9">
    <location>
        <begin position="48"/>
        <end position="52"/>
    </location>
    <ligand>
        <name>substrate</name>
    </ligand>
</feature>
<comment type="activity regulation">
    <text evidence="9">Activated by a monovalent cation that binds near, but not in, the active site. The most likely occupant of the site in vivo is potassium. Ion binding induces a conformational change that may alter substrate affinity.</text>
</comment>
<feature type="binding site" evidence="9">
    <location>
        <begin position="258"/>
        <end position="259"/>
    </location>
    <ligand>
        <name>ATP</name>
        <dbReference type="ChEBI" id="CHEBI:30616"/>
    </ligand>
</feature>
<name>A0ABX2I2P0_ANAHA</name>
<feature type="binding site" evidence="9">
    <location>
        <position position="147"/>
    </location>
    <ligand>
        <name>substrate</name>
    </ligand>
</feature>
<feature type="active site" description="Proton acceptor" evidence="9">
    <location>
        <position position="259"/>
    </location>
</feature>
<feature type="binding site" evidence="9">
    <location>
        <position position="259"/>
    </location>
    <ligand>
        <name>substrate</name>
    </ligand>
</feature>
<keyword evidence="4 9" id="KW-0418">Kinase</keyword>
<keyword evidence="7 9" id="KW-0630">Potassium</keyword>
<evidence type="ECO:0000256" key="8">
    <source>
        <dbReference type="ARBA" id="ARBA00023277"/>
    </source>
</evidence>
<evidence type="ECO:0000313" key="11">
    <source>
        <dbReference type="EMBL" id="NSJ79793.1"/>
    </source>
</evidence>
<feature type="binding site" evidence="9">
    <location>
        <begin position="227"/>
        <end position="232"/>
    </location>
    <ligand>
        <name>ATP</name>
        <dbReference type="ChEBI" id="CHEBI:30616"/>
    </ligand>
</feature>
<accession>A0ABX2I2P0</accession>
<dbReference type="PANTHER" id="PTHR10584">
    <property type="entry name" value="SUGAR KINASE"/>
    <property type="match status" value="1"/>
</dbReference>
<evidence type="ECO:0000256" key="1">
    <source>
        <dbReference type="ARBA" id="ARBA00022679"/>
    </source>
</evidence>
<feature type="binding site" evidence="9">
    <location>
        <position position="289"/>
    </location>
    <ligand>
        <name>K(+)</name>
        <dbReference type="ChEBI" id="CHEBI:29103"/>
    </ligand>
</feature>
<dbReference type="InterPro" id="IPR011877">
    <property type="entry name" value="Ribokinase"/>
</dbReference>
<reference evidence="11 12" key="1">
    <citation type="journal article" date="2020" name="Cell Host Microbe">
        <title>Functional and Genomic Variation between Human-Derived Isolates of Lachnospiraceae Reveals Inter- and Intra-Species Diversity.</title>
        <authorList>
            <person name="Sorbara M.T."/>
            <person name="Littmann E.R."/>
            <person name="Fontana E."/>
            <person name="Moody T.U."/>
            <person name="Kohout C.E."/>
            <person name="Gjonbalaj M."/>
            <person name="Eaton V."/>
            <person name="Seok R."/>
            <person name="Leiner I.M."/>
            <person name="Pamer E.G."/>
        </authorList>
    </citation>
    <scope>NUCLEOTIDE SEQUENCE [LARGE SCALE GENOMIC DNA]</scope>
    <source>
        <strain evidence="11 12">MSK.14.57</strain>
    </source>
</reference>
<dbReference type="EC" id="2.7.1.15" evidence="9"/>
<dbReference type="SUPFAM" id="SSF53613">
    <property type="entry name" value="Ribokinase-like"/>
    <property type="match status" value="1"/>
</dbReference>
<dbReference type="HAMAP" id="MF_01987">
    <property type="entry name" value="Ribokinase"/>
    <property type="match status" value="1"/>
</dbReference>
<comment type="caution">
    <text evidence="9">Lacks conserved residue(s) required for the propagation of feature annotation.</text>
</comment>
<feature type="domain" description="Carbohydrate kinase PfkB" evidence="10">
    <location>
        <begin position="12"/>
        <end position="300"/>
    </location>
</feature>
<evidence type="ECO:0000256" key="9">
    <source>
        <dbReference type="HAMAP-Rule" id="MF_01987"/>
    </source>
</evidence>
<evidence type="ECO:0000256" key="6">
    <source>
        <dbReference type="ARBA" id="ARBA00022842"/>
    </source>
</evidence>
<comment type="caution">
    <text evidence="11">The sequence shown here is derived from an EMBL/GenBank/DDBJ whole genome shotgun (WGS) entry which is preliminary data.</text>
</comment>
<dbReference type="Gene3D" id="3.40.1190.20">
    <property type="match status" value="1"/>
</dbReference>
<keyword evidence="8 9" id="KW-0119">Carbohydrate metabolism</keyword>
<comment type="catalytic activity">
    <reaction evidence="9">
        <text>D-ribose + ATP = D-ribose 5-phosphate + ADP + H(+)</text>
        <dbReference type="Rhea" id="RHEA:13697"/>
        <dbReference type="ChEBI" id="CHEBI:15378"/>
        <dbReference type="ChEBI" id="CHEBI:30616"/>
        <dbReference type="ChEBI" id="CHEBI:47013"/>
        <dbReference type="ChEBI" id="CHEBI:78346"/>
        <dbReference type="ChEBI" id="CHEBI:456216"/>
        <dbReference type="EC" id="2.7.1.15"/>
    </reaction>
</comment>
<feature type="binding site" evidence="9">
    <location>
        <position position="294"/>
    </location>
    <ligand>
        <name>K(+)</name>
        <dbReference type="ChEBI" id="CHEBI:29103"/>
    </ligand>
</feature>
<feature type="binding site" evidence="9">
    <location>
        <position position="255"/>
    </location>
    <ligand>
        <name>K(+)</name>
        <dbReference type="ChEBI" id="CHEBI:29103"/>
    </ligand>
</feature>
<sequence>MERIVEREVSMKILSFGSLNIDYVYKVSHFVKKGETLSAEELNVYTGGKGLNQSIALSRAGMETYHAGAIGMDGLFLLDQLKEAGVNTDLVKILEDVRTGNAIIQNDEEGDNCIILFGGANQAISKEQVDEVFEHFKNEDYLLIQNEINELPYIVKKAKETGMKIILNPSPMNDKIKELPLNQINYFLLNEIEAMQILDMEEPKEIDGKYISGLLHQKFPEATIVLTLGSEGSVCISGDEYVEQSIYKVKTVDTTAAGDTYTGYFIAGILNGKTIKEAMDTASKASAIAVSRQGAAPSIPYLEEVEEYKN</sequence>
<evidence type="ECO:0000256" key="2">
    <source>
        <dbReference type="ARBA" id="ARBA00022723"/>
    </source>
</evidence>
<keyword evidence="12" id="KW-1185">Reference proteome</keyword>
<dbReference type="InterPro" id="IPR002139">
    <property type="entry name" value="Ribo/fructo_kinase"/>
</dbReference>
<protein>
    <recommendedName>
        <fullName evidence="9">Ribokinase</fullName>
        <shortName evidence="9">RK</shortName>
        <ecNumber evidence="9">2.7.1.15</ecNumber>
    </recommendedName>
</protein>
<feature type="binding site" evidence="9">
    <location>
        <position position="253"/>
    </location>
    <ligand>
        <name>K(+)</name>
        <dbReference type="ChEBI" id="CHEBI:29103"/>
    </ligand>
</feature>
<gene>
    <name evidence="9" type="primary">rbsK</name>
    <name evidence="11" type="ORF">G5A72_09395</name>
</gene>
<proteinExistence type="inferred from homology"/>
<dbReference type="PANTHER" id="PTHR10584:SF166">
    <property type="entry name" value="RIBOKINASE"/>
    <property type="match status" value="1"/>
</dbReference>
<evidence type="ECO:0000256" key="4">
    <source>
        <dbReference type="ARBA" id="ARBA00022777"/>
    </source>
</evidence>
<feature type="binding site" evidence="9">
    <location>
        <position position="292"/>
    </location>
    <ligand>
        <name>K(+)</name>
        <dbReference type="ChEBI" id="CHEBI:29103"/>
    </ligand>
</feature>
<dbReference type="Proteomes" id="UP001644750">
    <property type="component" value="Unassembled WGS sequence"/>
</dbReference>
<keyword evidence="5 9" id="KW-0067">ATP-binding</keyword>